<evidence type="ECO:0000256" key="2">
    <source>
        <dbReference type="ARBA" id="ARBA00004613"/>
    </source>
</evidence>
<protein>
    <submittedName>
        <fullName evidence="10">B domain-containing protein</fullName>
    </submittedName>
</protein>
<reference evidence="10" key="1">
    <citation type="submission" date="2022-03" db="EMBL/GenBank/DDBJ databases">
        <title>Comparative Genomics of East African Camel-Associated Staphylococcaceae spp.: Diversity and Inheritance of Traits Involved in Host-Pathogen Interactions.</title>
        <authorList>
            <person name="Akarsu H."/>
            <person name="Liljander A."/>
            <person name="Younan M."/>
            <person name="Brodard I."/>
            <person name="Glucks I."/>
            <person name="Labroussaa F."/>
            <person name="Overesch G."/>
            <person name="Kuhnert P."/>
            <person name="Perreten V."/>
            <person name="Drexler J.F."/>
            <person name="Corman V.M."/>
            <person name="Falquet L."/>
            <person name="Jores J."/>
        </authorList>
    </citation>
    <scope>NUCLEOTIDE SEQUENCE</scope>
    <source>
        <strain evidence="10">IVB6197</strain>
    </source>
</reference>
<evidence type="ECO:0000256" key="6">
    <source>
        <dbReference type="ARBA" id="ARBA00023026"/>
    </source>
</evidence>
<dbReference type="SUPFAM" id="SSF46997">
    <property type="entry name" value="Bacterial immunoglobulin/albumin-binding domains"/>
    <property type="match status" value="2"/>
</dbReference>
<feature type="signal peptide" evidence="8">
    <location>
        <begin position="1"/>
        <end position="29"/>
    </location>
</feature>
<feature type="region of interest" description="Disordered" evidence="7">
    <location>
        <begin position="27"/>
        <end position="75"/>
    </location>
</feature>
<dbReference type="AlphaFoldDB" id="A0ABD7TU64"/>
<dbReference type="Proteomes" id="UP001065705">
    <property type="component" value="Chromosome"/>
</dbReference>
<feature type="domain" description="Protein A Ig-binding" evidence="9">
    <location>
        <begin position="89"/>
        <end position="136"/>
    </location>
</feature>
<dbReference type="EMBL" id="CP094809">
    <property type="protein sequence ID" value="UXU57338.1"/>
    <property type="molecule type" value="Genomic_DNA"/>
</dbReference>
<proteinExistence type="predicted"/>
<evidence type="ECO:0000256" key="1">
    <source>
        <dbReference type="ARBA" id="ARBA00004196"/>
    </source>
</evidence>
<keyword evidence="3" id="KW-0964">Secreted</keyword>
<dbReference type="GO" id="GO:0030313">
    <property type="term" value="C:cell envelope"/>
    <property type="evidence" value="ECO:0007669"/>
    <property type="project" value="UniProtKB-SubCell"/>
</dbReference>
<comment type="subcellular location">
    <subcellularLocation>
        <location evidence="1">Cell envelope</location>
    </subcellularLocation>
    <subcellularLocation>
        <location evidence="2">Secreted</location>
    </subcellularLocation>
</comment>
<gene>
    <name evidence="10" type="ORF">MUA95_00565</name>
</gene>
<feature type="compositionally biased region" description="Low complexity" evidence="7">
    <location>
        <begin position="32"/>
        <end position="68"/>
    </location>
</feature>
<evidence type="ECO:0000256" key="4">
    <source>
        <dbReference type="ARBA" id="ARBA00022729"/>
    </source>
</evidence>
<keyword evidence="4 8" id="KW-0732">Signal</keyword>
<evidence type="ECO:0000256" key="3">
    <source>
        <dbReference type="ARBA" id="ARBA00022525"/>
    </source>
</evidence>
<feature type="domain" description="Protein A Ig-binding" evidence="9">
    <location>
        <begin position="140"/>
        <end position="192"/>
    </location>
</feature>
<dbReference type="RefSeq" id="WP_262626478.1">
    <property type="nucleotide sequence ID" value="NZ_CP094809.1"/>
</dbReference>
<keyword evidence="6" id="KW-0843">Virulence</keyword>
<accession>A0ABD7TU64</accession>
<evidence type="ECO:0000256" key="5">
    <source>
        <dbReference type="ARBA" id="ARBA00022737"/>
    </source>
</evidence>
<organism evidence="10 11">
    <name type="scientific">Staphylococcus agnetis</name>
    <dbReference type="NCBI Taxonomy" id="985762"/>
    <lineage>
        <taxon>Bacteria</taxon>
        <taxon>Bacillati</taxon>
        <taxon>Bacillota</taxon>
        <taxon>Bacilli</taxon>
        <taxon>Bacillales</taxon>
        <taxon>Staphylococcaceae</taxon>
        <taxon>Staphylococcus</taxon>
    </lineage>
</organism>
<sequence>MRKQNISRLLIGAATITLATMVANGEASASEQTKQQNTHQQTQYQQPQHQTQHQQPQYQAQLQQTQHQTHQDPEWDYQAKERYKQQQEEQHAVQSAYHHLLNLKGLSEKQRGEFLKQLHENPTKETAQNVYSESIKDVNNPERRVAQRNAYINLLRNNDLTLEDRERLIKEVKKNADHAQQIWIESHRLSNANSKNRISEHELNRLIKPTQEDYDRRDKFIESEKVKQLQSSNKGNTASVDELKDIILENKYDKVIEDVQKLEKLQGSNKDNTATEEQLNKFITQDNPQFNNNTLPSIPDDLFNKLRLPKQPAPQNNNIDFLTNRNNDNTVTSENIDNIFKPIAVNKKNTSKNQYQEAIVYPLFDDSYEETIKRLTSNKGKSKQEFQSETTYPLYENAPMESDKELLERLTSSNDDNTVNENNIDDLFPPMAVKRNQSKVKPEEGTAYPLINNSRHETIKHLPADKEMIKKHLEGKKLHERLISSNNDNTVNKHNIDKVFPPIALKPNKAKDTREEGTIYPLFNDSYKETIEKLPKHKEYLKKHFGNKANHSTKRVTKTYKYKKTQKYVIKRNDLVKRHKHQFPNIELPRKQVLKDLQDLQRQNKLTINDLKRIMDYFPPIPVGHHQAQSYKNLFPNFELTKDQILKDLQELKKQNRVSTQDFEKIMSYFPATPVEQKKANVIKDTLKNSSVASKATETKKFPTEDIVREKATNKVEKKSTLVDYYKSFKYYVSTYYKHKTIIDKSTLALLGGGSKTHIKPLDIRPGDNPAYNALKHARNYITEGINTGKVLYHLSKNPSTVKTLISAADTLSSFSNSISNFASSILK</sequence>
<name>A0ABD7TU64_9STAP</name>
<dbReference type="InterPro" id="IPR009063">
    <property type="entry name" value="Ig/albumin-bd_sf"/>
</dbReference>
<dbReference type="GO" id="GO:0005576">
    <property type="term" value="C:extracellular region"/>
    <property type="evidence" value="ECO:0007669"/>
    <property type="project" value="UniProtKB-SubCell"/>
</dbReference>
<evidence type="ECO:0000313" key="11">
    <source>
        <dbReference type="Proteomes" id="UP001065705"/>
    </source>
</evidence>
<dbReference type="Pfam" id="PF02216">
    <property type="entry name" value="B"/>
    <property type="match status" value="2"/>
</dbReference>
<evidence type="ECO:0000256" key="7">
    <source>
        <dbReference type="SAM" id="MobiDB-lite"/>
    </source>
</evidence>
<dbReference type="InterPro" id="IPR003132">
    <property type="entry name" value="Protein_A_Ig-bd"/>
</dbReference>
<dbReference type="Gene3D" id="1.20.5.420">
    <property type="entry name" value="Immunoglobulin FC, subunit C"/>
    <property type="match status" value="2"/>
</dbReference>
<evidence type="ECO:0000256" key="8">
    <source>
        <dbReference type="SAM" id="SignalP"/>
    </source>
</evidence>
<feature type="chain" id="PRO_5044751660" evidence="8">
    <location>
        <begin position="30"/>
        <end position="828"/>
    </location>
</feature>
<keyword evidence="5" id="KW-0677">Repeat</keyword>
<evidence type="ECO:0000259" key="9">
    <source>
        <dbReference type="Pfam" id="PF02216"/>
    </source>
</evidence>
<evidence type="ECO:0000313" key="10">
    <source>
        <dbReference type="EMBL" id="UXU57338.1"/>
    </source>
</evidence>